<dbReference type="EMBL" id="ML220146">
    <property type="protein sequence ID" value="TGZ78069.1"/>
    <property type="molecule type" value="Genomic_DNA"/>
</dbReference>
<dbReference type="InParanoid" id="A0A4S2MR38"/>
<feature type="compositionally biased region" description="Polar residues" evidence="1">
    <location>
        <begin position="74"/>
        <end position="90"/>
    </location>
</feature>
<protein>
    <recommendedName>
        <fullName evidence="2">RNase III domain-containing protein</fullName>
    </recommendedName>
</protein>
<evidence type="ECO:0000256" key="1">
    <source>
        <dbReference type="SAM" id="MobiDB-lite"/>
    </source>
</evidence>
<feature type="domain" description="RNase III" evidence="2">
    <location>
        <begin position="418"/>
        <end position="477"/>
    </location>
</feature>
<sequence>MDVSPSDPKDDSTNPPANGNSTNLNSQLFQASSAIAAMNSPEGTLNLSMFAPTEPQVQVNPAQPPQQDKAENMRTLSQELERLTASQDPNSVKMEYEIEVEAGGTQIGPGTSANPITLSDSSDDEMEGANPSPKPAQEVDMDRLLQALKPSNGPNSEAKRRRGDGGVVFGAANKESIPGLRPYGEEKQVPMRPRSVIGFPPTRQLYKAPPPATPPASGSSAQMQSMPRPTGSSVPGPSNQGIKRPHENDEANAVPEEDETAINFAPALLSEIERVNNLFSDSCIDYIDSDGYYFYIAGLRKLPVRLVFSSDYPLTPPTAHSVSSSPTDQNRALQVSTVIRNIHDSTPILERLSRRLLPDFAPEIGKTVPWKFGAVLAPSEFDDGPVSIDRSPDPAETDAHMARLRSGCLDYPPPLPEFASKENFNNAFISETLARTIFFDYGREVEGNERLEFLGDQVLNGIIASTLMRKYQLNETGMTVSPLSLPPSVC</sequence>
<dbReference type="SUPFAM" id="SSF69065">
    <property type="entry name" value="RNase III domain-like"/>
    <property type="match status" value="1"/>
</dbReference>
<dbReference type="AlphaFoldDB" id="A0A4S2MR38"/>
<evidence type="ECO:0000313" key="4">
    <source>
        <dbReference type="Proteomes" id="UP000298138"/>
    </source>
</evidence>
<evidence type="ECO:0000259" key="2">
    <source>
        <dbReference type="PROSITE" id="PS50142"/>
    </source>
</evidence>
<feature type="compositionally biased region" description="Polar residues" evidence="1">
    <location>
        <begin position="108"/>
        <end position="120"/>
    </location>
</feature>
<organism evidence="3 4">
    <name type="scientific">Ascodesmis nigricans</name>
    <dbReference type="NCBI Taxonomy" id="341454"/>
    <lineage>
        <taxon>Eukaryota</taxon>
        <taxon>Fungi</taxon>
        <taxon>Dikarya</taxon>
        <taxon>Ascomycota</taxon>
        <taxon>Pezizomycotina</taxon>
        <taxon>Pezizomycetes</taxon>
        <taxon>Pezizales</taxon>
        <taxon>Ascodesmidaceae</taxon>
        <taxon>Ascodesmis</taxon>
    </lineage>
</organism>
<proteinExistence type="predicted"/>
<gene>
    <name evidence="3" type="ORF">EX30DRAFT_343626</name>
</gene>
<feature type="compositionally biased region" description="Low complexity" evidence="1">
    <location>
        <begin position="55"/>
        <end position="67"/>
    </location>
</feature>
<feature type="compositionally biased region" description="Polar residues" evidence="1">
    <location>
        <begin position="222"/>
        <end position="241"/>
    </location>
</feature>
<keyword evidence="4" id="KW-1185">Reference proteome</keyword>
<dbReference type="InterPro" id="IPR036389">
    <property type="entry name" value="RNase_III_sf"/>
</dbReference>
<reference evidence="3 4" key="1">
    <citation type="submission" date="2019-04" db="EMBL/GenBank/DDBJ databases">
        <title>Comparative genomics and transcriptomics to analyze fruiting body development in filamentous ascomycetes.</title>
        <authorList>
            <consortium name="DOE Joint Genome Institute"/>
            <person name="Lutkenhaus R."/>
            <person name="Traeger S."/>
            <person name="Breuer J."/>
            <person name="Kuo A."/>
            <person name="Lipzen A."/>
            <person name="Pangilinan J."/>
            <person name="Dilworth D."/>
            <person name="Sandor L."/>
            <person name="Poggeler S."/>
            <person name="Barry K."/>
            <person name="Grigoriev I.V."/>
            <person name="Nowrousian M."/>
        </authorList>
    </citation>
    <scope>NUCLEOTIDE SEQUENCE [LARGE SCALE GENOMIC DNA]</scope>
    <source>
        <strain evidence="3 4">CBS 389.68</strain>
    </source>
</reference>
<evidence type="ECO:0000313" key="3">
    <source>
        <dbReference type="EMBL" id="TGZ78069.1"/>
    </source>
</evidence>
<name>A0A4S2MR38_9PEZI</name>
<dbReference type="InterPro" id="IPR000999">
    <property type="entry name" value="RNase_III_dom"/>
</dbReference>
<dbReference type="PROSITE" id="PS50142">
    <property type="entry name" value="RNASE_3_2"/>
    <property type="match status" value="1"/>
</dbReference>
<feature type="compositionally biased region" description="Polar residues" evidence="1">
    <location>
        <begin position="13"/>
        <end position="27"/>
    </location>
</feature>
<feature type="region of interest" description="Disordered" evidence="1">
    <location>
        <begin position="44"/>
        <end position="257"/>
    </location>
</feature>
<dbReference type="Proteomes" id="UP000298138">
    <property type="component" value="Unassembled WGS sequence"/>
</dbReference>
<dbReference type="OrthoDB" id="2392202at2759"/>
<dbReference type="STRING" id="341454.A0A4S2MR38"/>
<feature type="region of interest" description="Disordered" evidence="1">
    <location>
        <begin position="1"/>
        <end position="27"/>
    </location>
</feature>
<dbReference type="Gene3D" id="1.10.1520.10">
    <property type="entry name" value="Ribonuclease III domain"/>
    <property type="match status" value="1"/>
</dbReference>
<dbReference type="GO" id="GO:0004525">
    <property type="term" value="F:ribonuclease III activity"/>
    <property type="evidence" value="ECO:0007669"/>
    <property type="project" value="InterPro"/>
</dbReference>
<dbReference type="GO" id="GO:0006396">
    <property type="term" value="P:RNA processing"/>
    <property type="evidence" value="ECO:0007669"/>
    <property type="project" value="InterPro"/>
</dbReference>
<accession>A0A4S2MR38</accession>